<name>A0A4Y2AZQ7_ARAVE</name>
<reference evidence="1 2" key="1">
    <citation type="journal article" date="2019" name="Sci. Rep.">
        <title>Orb-weaving spider Araneus ventricosus genome elucidates the spidroin gene catalogue.</title>
        <authorList>
            <person name="Kono N."/>
            <person name="Nakamura H."/>
            <person name="Ohtoshi R."/>
            <person name="Moran D.A.P."/>
            <person name="Shinohara A."/>
            <person name="Yoshida Y."/>
            <person name="Fujiwara M."/>
            <person name="Mori M."/>
            <person name="Tomita M."/>
            <person name="Arakawa K."/>
        </authorList>
    </citation>
    <scope>NUCLEOTIDE SEQUENCE [LARGE SCALE GENOMIC DNA]</scope>
</reference>
<gene>
    <name evidence="1" type="ORF">AVEN_34721_1</name>
</gene>
<accession>A0A4Y2AZQ7</accession>
<sequence>MDSPTLAETETPEGSSAMMMDFINTDSNSAICASLTQLHHAINEAKIKMNGTSLSQSLYPDGSHIQNDLKEKFKLLEEEITQTETQVSAIGFCPVTNCAVHCKNINRVSLKRSLASDSDDFPELTKVNISSGKLNRKNDKDYIFPSKRRTAKISVDTNDPDNLNDKIANSNKYATLNSEAIDDGEASQIQPQLRNPLL</sequence>
<dbReference type="Proteomes" id="UP000499080">
    <property type="component" value="Unassembled WGS sequence"/>
</dbReference>
<dbReference type="AlphaFoldDB" id="A0A4Y2AZQ7"/>
<organism evidence="1 2">
    <name type="scientific">Araneus ventricosus</name>
    <name type="common">Orbweaver spider</name>
    <name type="synonym">Epeira ventricosa</name>
    <dbReference type="NCBI Taxonomy" id="182803"/>
    <lineage>
        <taxon>Eukaryota</taxon>
        <taxon>Metazoa</taxon>
        <taxon>Ecdysozoa</taxon>
        <taxon>Arthropoda</taxon>
        <taxon>Chelicerata</taxon>
        <taxon>Arachnida</taxon>
        <taxon>Araneae</taxon>
        <taxon>Araneomorphae</taxon>
        <taxon>Entelegynae</taxon>
        <taxon>Araneoidea</taxon>
        <taxon>Araneidae</taxon>
        <taxon>Araneus</taxon>
    </lineage>
</organism>
<proteinExistence type="predicted"/>
<comment type="caution">
    <text evidence="1">The sequence shown here is derived from an EMBL/GenBank/DDBJ whole genome shotgun (WGS) entry which is preliminary data.</text>
</comment>
<evidence type="ECO:0000313" key="1">
    <source>
        <dbReference type="EMBL" id="GBL85571.1"/>
    </source>
</evidence>
<protein>
    <submittedName>
        <fullName evidence="1">Uncharacterized protein</fullName>
    </submittedName>
</protein>
<evidence type="ECO:0000313" key="2">
    <source>
        <dbReference type="Proteomes" id="UP000499080"/>
    </source>
</evidence>
<dbReference type="EMBL" id="BGPR01000043">
    <property type="protein sequence ID" value="GBL85571.1"/>
    <property type="molecule type" value="Genomic_DNA"/>
</dbReference>
<keyword evidence="2" id="KW-1185">Reference proteome</keyword>